<gene>
    <name evidence="2" type="ORF">Rhow_003924</name>
</gene>
<evidence type="ECO:0000313" key="2">
    <source>
        <dbReference type="EMBL" id="GCE40281.1"/>
    </source>
</evidence>
<accession>A0A402C9L0</accession>
<sequence length="79" mass="8514">MDRQIGSGHRGAPWGWACEGQGQSTCPAPRLRPRCRSNRPDYRTTGRKPIGSGIDQRRRGVMGITSPAGPMPRGVEAVG</sequence>
<reference evidence="2 3" key="1">
    <citation type="submission" date="2018-11" db="EMBL/GenBank/DDBJ databases">
        <title>Microbial catabolism of amino acid.</title>
        <authorList>
            <person name="Hibi M."/>
            <person name="Ogawa J."/>
        </authorList>
    </citation>
    <scope>NUCLEOTIDE SEQUENCE [LARGE SCALE GENOMIC DNA]</scope>
    <source>
        <strain evidence="2 3">C31-06</strain>
    </source>
</reference>
<evidence type="ECO:0000256" key="1">
    <source>
        <dbReference type="SAM" id="MobiDB-lite"/>
    </source>
</evidence>
<organism evidence="2 3">
    <name type="scientific">Rhodococcus wratislaviensis</name>
    <name type="common">Tsukamurella wratislaviensis</name>
    <dbReference type="NCBI Taxonomy" id="44752"/>
    <lineage>
        <taxon>Bacteria</taxon>
        <taxon>Bacillati</taxon>
        <taxon>Actinomycetota</taxon>
        <taxon>Actinomycetes</taxon>
        <taxon>Mycobacteriales</taxon>
        <taxon>Nocardiaceae</taxon>
        <taxon>Rhodococcus</taxon>
    </lineage>
</organism>
<comment type="caution">
    <text evidence="2">The sequence shown here is derived from an EMBL/GenBank/DDBJ whole genome shotgun (WGS) entry which is preliminary data.</text>
</comment>
<keyword evidence="3" id="KW-1185">Reference proteome</keyword>
<dbReference type="EMBL" id="BHYM01000036">
    <property type="protein sequence ID" value="GCE40281.1"/>
    <property type="molecule type" value="Genomic_DNA"/>
</dbReference>
<name>A0A402C9L0_RHOWR</name>
<evidence type="ECO:0000313" key="3">
    <source>
        <dbReference type="Proteomes" id="UP000287519"/>
    </source>
</evidence>
<feature type="region of interest" description="Disordered" evidence="1">
    <location>
        <begin position="1"/>
        <end position="79"/>
    </location>
</feature>
<proteinExistence type="predicted"/>
<dbReference type="AlphaFoldDB" id="A0A402C9L0"/>
<protein>
    <submittedName>
        <fullName evidence="2">Uncharacterized protein</fullName>
    </submittedName>
</protein>
<dbReference type="Proteomes" id="UP000287519">
    <property type="component" value="Unassembled WGS sequence"/>
</dbReference>